<proteinExistence type="predicted"/>
<protein>
    <submittedName>
        <fullName evidence="1">DUF664 domain-containing protein</fullName>
    </submittedName>
</protein>
<evidence type="ECO:0000313" key="2">
    <source>
        <dbReference type="Proteomes" id="UP000367750"/>
    </source>
</evidence>
<dbReference type="EMBL" id="VYKK01000007">
    <property type="protein sequence ID" value="KAA9005918.1"/>
    <property type="molecule type" value="Genomic_DNA"/>
</dbReference>
<dbReference type="InterPro" id="IPR007061">
    <property type="entry name" value="MST-like"/>
</dbReference>
<dbReference type="AlphaFoldDB" id="A0A5J5GDA4"/>
<reference evidence="1 2" key="1">
    <citation type="submission" date="2019-09" db="EMBL/GenBank/DDBJ databases">
        <title>Bacillus ochoae sp. nov., Paenibacillus whitsoniae sp. nov., Paenibacillus spiritus sp. nov. Isolated from the Mars Exploration Rover during spacecraft assembly.</title>
        <authorList>
            <person name="Seuylemezian A."/>
            <person name="Vaishampayan P."/>
        </authorList>
    </citation>
    <scope>NUCLEOTIDE SEQUENCE [LARGE SCALE GENOMIC DNA]</scope>
    <source>
        <strain evidence="1 2">MER_111</strain>
    </source>
</reference>
<evidence type="ECO:0000313" key="1">
    <source>
        <dbReference type="EMBL" id="KAA9005918.1"/>
    </source>
</evidence>
<accession>A0A5J5GDA4</accession>
<dbReference type="OrthoDB" id="117483at2"/>
<dbReference type="Gene3D" id="1.20.120.450">
    <property type="entry name" value="dinb family like domain"/>
    <property type="match status" value="1"/>
</dbReference>
<dbReference type="SUPFAM" id="SSF109854">
    <property type="entry name" value="DinB/YfiT-like putative metalloenzymes"/>
    <property type="match status" value="1"/>
</dbReference>
<dbReference type="Proteomes" id="UP000367750">
    <property type="component" value="Unassembled WGS sequence"/>
</dbReference>
<gene>
    <name evidence="1" type="ORF">F4V43_06880</name>
</gene>
<organism evidence="1 2">
    <name type="scientific">Paenibacillus spiritus</name>
    <dbReference type="NCBI Taxonomy" id="2496557"/>
    <lineage>
        <taxon>Bacteria</taxon>
        <taxon>Bacillati</taxon>
        <taxon>Bacillota</taxon>
        <taxon>Bacilli</taxon>
        <taxon>Bacillales</taxon>
        <taxon>Paenibacillaceae</taxon>
        <taxon>Paenibacillus</taxon>
    </lineage>
</organism>
<name>A0A5J5GDA4_9BACL</name>
<sequence length="175" mass="20534">MSPIYVIGGLPGYTPEVGRLISMMNYARYTTLSAVQGLSVSELDELLDEKSNSIGALLMHFAAVDHIYRVETFEEREMTEEETAFWQPALNLGDEGRTVIKGHPLEYYLKLLEETRERTLEAFRKVDDEWLFREEPFWDGQPANRYFMWFHVFEDEINHRGQIRLQRKRLGRAAV</sequence>
<dbReference type="Pfam" id="PF04978">
    <property type="entry name" value="MST"/>
    <property type="match status" value="1"/>
</dbReference>
<dbReference type="InterPro" id="IPR034660">
    <property type="entry name" value="DinB/YfiT-like"/>
</dbReference>
<keyword evidence="2" id="KW-1185">Reference proteome</keyword>
<comment type="caution">
    <text evidence="1">The sequence shown here is derived from an EMBL/GenBank/DDBJ whole genome shotgun (WGS) entry which is preliminary data.</text>
</comment>